<sequence length="241" mass="25994">MHVASSATPPSLIRPGQYGIVFHSVRAPSLAPNLQAAPTHARTLVGISAPAIKPCASPRARGQLARSLCSKLARQSHTPVRSQRTHSASHPASCACTTPSRTHTTIHQSQPACRAHVRLHLLALTRNHPDSHHPIPVPRTHQRAQPVLASTPTRPYCAHLHSNHLRSQLSPTRARSRPPVELVLSALAAAPHRHSQPACTCSHQHSCRLHSQLLRTGTRSCAREAAIHPRSKPPPPVLPAA</sequence>
<proteinExistence type="predicted"/>
<dbReference type="AlphaFoldDB" id="A0A166CID5"/>
<name>A0A166CID5_9AGAM</name>
<accession>A0A166CID5</accession>
<reference evidence="1 2" key="1">
    <citation type="journal article" date="2016" name="Mol. Biol. Evol.">
        <title>Comparative Genomics of Early-Diverging Mushroom-Forming Fungi Provides Insights into the Origins of Lignocellulose Decay Capabilities.</title>
        <authorList>
            <person name="Nagy L.G."/>
            <person name="Riley R."/>
            <person name="Tritt A."/>
            <person name="Adam C."/>
            <person name="Daum C."/>
            <person name="Floudas D."/>
            <person name="Sun H."/>
            <person name="Yadav J.S."/>
            <person name="Pangilinan J."/>
            <person name="Larsson K.H."/>
            <person name="Matsuura K."/>
            <person name="Barry K."/>
            <person name="Labutti K."/>
            <person name="Kuo R."/>
            <person name="Ohm R.A."/>
            <person name="Bhattacharya S.S."/>
            <person name="Shirouzu T."/>
            <person name="Yoshinaga Y."/>
            <person name="Martin F.M."/>
            <person name="Grigoriev I.V."/>
            <person name="Hibbett D.S."/>
        </authorList>
    </citation>
    <scope>NUCLEOTIDE SEQUENCE [LARGE SCALE GENOMIC DNA]</scope>
    <source>
        <strain evidence="1 2">CBS 109695</strain>
    </source>
</reference>
<gene>
    <name evidence="1" type="ORF">FIBSPDRAFT_960374</name>
</gene>
<protein>
    <submittedName>
        <fullName evidence="1">Uncharacterized protein</fullName>
    </submittedName>
</protein>
<dbReference type="EMBL" id="KV417629">
    <property type="protein sequence ID" value="KZP13686.1"/>
    <property type="molecule type" value="Genomic_DNA"/>
</dbReference>
<organism evidence="1 2">
    <name type="scientific">Athelia psychrophila</name>
    <dbReference type="NCBI Taxonomy" id="1759441"/>
    <lineage>
        <taxon>Eukaryota</taxon>
        <taxon>Fungi</taxon>
        <taxon>Dikarya</taxon>
        <taxon>Basidiomycota</taxon>
        <taxon>Agaricomycotina</taxon>
        <taxon>Agaricomycetes</taxon>
        <taxon>Agaricomycetidae</taxon>
        <taxon>Atheliales</taxon>
        <taxon>Atheliaceae</taxon>
        <taxon>Athelia</taxon>
    </lineage>
</organism>
<evidence type="ECO:0000313" key="2">
    <source>
        <dbReference type="Proteomes" id="UP000076532"/>
    </source>
</evidence>
<dbReference type="Proteomes" id="UP000076532">
    <property type="component" value="Unassembled WGS sequence"/>
</dbReference>
<evidence type="ECO:0000313" key="1">
    <source>
        <dbReference type="EMBL" id="KZP13686.1"/>
    </source>
</evidence>
<keyword evidence="2" id="KW-1185">Reference proteome</keyword>